<sequence length="604" mass="70242">MKICETPIHMLTGEAWKDVDQQLLTKMLQEFMYEEIITPTLLSETEGVQCYEWKDKKGTVYRFEAEPRLFDSFRVLPGSTEVLTTETIDIPLSLSLLLSIQQEGRMTGSTAGHLIKEYLHTLVADTHLKERSKSSDELTELDYAELEGEMKGHPWITYNKGRIGFGYDDYVNYAPEQKKKVQLSWIAVHKNIGTFHSVESLAYEDVLEQELEEEIRQHFARKLQTEGVQEKDYYFMPIHAWQWEHVIVPMFSLEIASKELIPLGEGEDLYLPQQSIRTFVNVANKEKYHVKLPMSILNTLVYRGLPSERTVIAPEVTTFMKNILENDVFLKEECRLGLLGEVATMNVDHRTFTKLKGAPYQYLEMLGVVWRESIYKELKENEHAITLAALLHVDHEGTPFASKLIEKSGLTVEDWVKKLTKAILPPLLHYLYQYGTVFSPHGQNTVLVLRDYKPERIIMKDFVDDVNISDQPFPELAVLSPELKNVLRSERPEGLTQFILTGLFICHFRYLSSILQDNEQFSEHRFWSIVREEILSYQQRFLHLEDRFKLFDLLRPTFTKLTLNRNRMFDYGYEDGDDRPHASEYGTVRNALHSIAAHTTISEK</sequence>
<dbReference type="Pfam" id="PF04183">
    <property type="entry name" value="IucA_IucC"/>
    <property type="match status" value="1"/>
</dbReference>
<proteinExistence type="inferred from homology"/>
<evidence type="ECO:0000256" key="2">
    <source>
        <dbReference type="ARBA" id="ARBA00007832"/>
    </source>
</evidence>
<dbReference type="EMBL" id="VYKL01000006">
    <property type="protein sequence ID" value="KAA9030675.1"/>
    <property type="molecule type" value="Genomic_DNA"/>
</dbReference>
<dbReference type="PANTHER" id="PTHR34384">
    <property type="entry name" value="L-2,3-DIAMINOPROPANOATE--CITRATE LIGASE"/>
    <property type="match status" value="1"/>
</dbReference>
<dbReference type="Pfam" id="PF06276">
    <property type="entry name" value="FhuF"/>
    <property type="match status" value="1"/>
</dbReference>
<dbReference type="AlphaFoldDB" id="A0A5J5I574"/>
<feature type="domain" description="Aerobactin siderophore biosynthesis IucA/IucC-like C-terminal" evidence="4">
    <location>
        <begin position="413"/>
        <end position="573"/>
    </location>
</feature>
<dbReference type="PANTHER" id="PTHR34384:SF6">
    <property type="entry name" value="STAPHYLOFERRIN B SYNTHASE"/>
    <property type="match status" value="1"/>
</dbReference>
<reference evidence="5 6" key="1">
    <citation type="submission" date="2019-09" db="EMBL/GenBank/DDBJ databases">
        <title>Whole genome sequences of isolates from the Mars Exploration Rovers.</title>
        <authorList>
            <person name="Seuylemezian A."/>
            <person name="Vaishampayan P."/>
        </authorList>
    </citation>
    <scope>NUCLEOTIDE SEQUENCE [LARGE SCALE GENOMIC DNA]</scope>
    <source>
        <strain evidence="5 6">MER_TA_151</strain>
    </source>
</reference>
<name>A0A5J5I574_9BACI</name>
<dbReference type="OrthoDB" id="495728at2"/>
<dbReference type="GO" id="GO:0016881">
    <property type="term" value="F:acid-amino acid ligase activity"/>
    <property type="evidence" value="ECO:0007669"/>
    <property type="project" value="UniProtKB-ARBA"/>
</dbReference>
<comment type="pathway">
    <text evidence="1">Siderophore biosynthesis.</text>
</comment>
<organism evidence="5 6">
    <name type="scientific">Niallia endozanthoxylica</name>
    <dbReference type="NCBI Taxonomy" id="2036016"/>
    <lineage>
        <taxon>Bacteria</taxon>
        <taxon>Bacillati</taxon>
        <taxon>Bacillota</taxon>
        <taxon>Bacilli</taxon>
        <taxon>Bacillales</taxon>
        <taxon>Bacillaceae</taxon>
        <taxon>Niallia</taxon>
    </lineage>
</organism>
<dbReference type="Gene3D" id="3.30.310.280">
    <property type="match status" value="1"/>
</dbReference>
<evidence type="ECO:0000313" key="5">
    <source>
        <dbReference type="EMBL" id="KAA9030675.1"/>
    </source>
</evidence>
<protein>
    <submittedName>
        <fullName evidence="5">IucA/IucC family siderophore biosynthesis protein</fullName>
    </submittedName>
</protein>
<evidence type="ECO:0000259" key="4">
    <source>
        <dbReference type="Pfam" id="PF06276"/>
    </source>
</evidence>
<dbReference type="InterPro" id="IPR037455">
    <property type="entry name" value="LucA/IucC-like"/>
</dbReference>
<dbReference type="Gene3D" id="1.10.510.40">
    <property type="match status" value="1"/>
</dbReference>
<evidence type="ECO:0000259" key="3">
    <source>
        <dbReference type="Pfam" id="PF04183"/>
    </source>
</evidence>
<evidence type="ECO:0000313" key="6">
    <source>
        <dbReference type="Proteomes" id="UP000326671"/>
    </source>
</evidence>
<evidence type="ECO:0000256" key="1">
    <source>
        <dbReference type="ARBA" id="ARBA00004924"/>
    </source>
</evidence>
<gene>
    <name evidence="5" type="ORF">F4V44_02480</name>
</gene>
<accession>A0A5J5I574</accession>
<dbReference type="RefSeq" id="WP_150438403.1">
    <property type="nucleotide sequence ID" value="NZ_VYKL01000006.1"/>
</dbReference>
<dbReference type="Proteomes" id="UP000326671">
    <property type="component" value="Unassembled WGS sequence"/>
</dbReference>
<dbReference type="Gene3D" id="6.10.250.3370">
    <property type="match status" value="1"/>
</dbReference>
<comment type="similarity">
    <text evidence="2">Belongs to the IucA/IucC family.</text>
</comment>
<comment type="caution">
    <text evidence="5">The sequence shown here is derived from an EMBL/GenBank/DDBJ whole genome shotgun (WGS) entry which is preliminary data.</text>
</comment>
<dbReference type="InterPro" id="IPR022770">
    <property type="entry name" value="IucA/IucC-like_C"/>
</dbReference>
<dbReference type="GO" id="GO:0019290">
    <property type="term" value="P:siderophore biosynthetic process"/>
    <property type="evidence" value="ECO:0007669"/>
    <property type="project" value="InterPro"/>
</dbReference>
<keyword evidence="6" id="KW-1185">Reference proteome</keyword>
<feature type="domain" description="Aerobactin siderophore biosynthesis IucA/IucC N-terminal" evidence="3">
    <location>
        <begin position="142"/>
        <end position="392"/>
    </location>
</feature>
<dbReference type="InterPro" id="IPR007310">
    <property type="entry name" value="Aerobactin_biosyn_IucA/IucC_N"/>
</dbReference>